<dbReference type="Gene3D" id="4.10.240.10">
    <property type="entry name" value="Zn(2)-C6 fungal-type DNA-binding domain"/>
    <property type="match status" value="1"/>
</dbReference>
<evidence type="ECO:0000313" key="8">
    <source>
        <dbReference type="Proteomes" id="UP001163828"/>
    </source>
</evidence>
<gene>
    <name evidence="7" type="ORF">F5050DRAFT_1812797</name>
</gene>
<dbReference type="EMBL" id="MU791109">
    <property type="protein sequence ID" value="KAJ3991219.1"/>
    <property type="molecule type" value="Genomic_DNA"/>
</dbReference>
<keyword evidence="4" id="KW-0539">Nucleus</keyword>
<feature type="region of interest" description="Disordered" evidence="5">
    <location>
        <begin position="210"/>
        <end position="237"/>
    </location>
</feature>
<evidence type="ECO:0000256" key="2">
    <source>
        <dbReference type="ARBA" id="ARBA00022723"/>
    </source>
</evidence>
<evidence type="ECO:0000256" key="5">
    <source>
        <dbReference type="SAM" id="MobiDB-lite"/>
    </source>
</evidence>
<name>A0ABQ8PYA4_9AGAR</name>
<reference evidence="7" key="1">
    <citation type="submission" date="2022-08" db="EMBL/GenBank/DDBJ databases">
        <authorList>
            <consortium name="DOE Joint Genome Institute"/>
            <person name="Min B."/>
            <person name="Riley R."/>
            <person name="Sierra-Patev S."/>
            <person name="Naranjo-Ortiz M."/>
            <person name="Looney B."/>
            <person name="Konkel Z."/>
            <person name="Slot J.C."/>
            <person name="Sakamoto Y."/>
            <person name="Steenwyk J.L."/>
            <person name="Rokas A."/>
            <person name="Carro J."/>
            <person name="Camarero S."/>
            <person name="Ferreira P."/>
            <person name="Molpeceres G."/>
            <person name="Ruiz-Duenas F.J."/>
            <person name="Serrano A."/>
            <person name="Henrissat B."/>
            <person name="Drula E."/>
            <person name="Hughes K.W."/>
            <person name="Mata J.L."/>
            <person name="Ishikawa N.K."/>
            <person name="Vargas-Isla R."/>
            <person name="Ushijima S."/>
            <person name="Smith C.A."/>
            <person name="Ahrendt S."/>
            <person name="Andreopoulos W."/>
            <person name="He G."/>
            <person name="Labutti K."/>
            <person name="Lipzen A."/>
            <person name="Ng V."/>
            <person name="Sandor L."/>
            <person name="Barry K."/>
            <person name="Martinez A.T."/>
            <person name="Xiao Y."/>
            <person name="Gibbons J.G."/>
            <person name="Terashima K."/>
            <person name="Hibbett D.S."/>
            <person name="Grigoriev I.V."/>
        </authorList>
    </citation>
    <scope>NUCLEOTIDE SEQUENCE</scope>
    <source>
        <strain evidence="7">TFB10827</strain>
    </source>
</reference>
<dbReference type="Proteomes" id="UP001163828">
    <property type="component" value="Unassembled WGS sequence"/>
</dbReference>
<comment type="caution">
    <text evidence="7">The sequence shown here is derived from an EMBL/GenBank/DDBJ whole genome shotgun (WGS) entry which is preliminary data.</text>
</comment>
<accession>A0ABQ8PYA4</accession>
<organism evidence="7 8">
    <name type="scientific">Lentinula boryana</name>
    <dbReference type="NCBI Taxonomy" id="40481"/>
    <lineage>
        <taxon>Eukaryota</taxon>
        <taxon>Fungi</taxon>
        <taxon>Dikarya</taxon>
        <taxon>Basidiomycota</taxon>
        <taxon>Agaricomycotina</taxon>
        <taxon>Agaricomycetes</taxon>
        <taxon>Agaricomycetidae</taxon>
        <taxon>Agaricales</taxon>
        <taxon>Marasmiineae</taxon>
        <taxon>Omphalotaceae</taxon>
        <taxon>Lentinula</taxon>
    </lineage>
</organism>
<keyword evidence="8" id="KW-1185">Reference proteome</keyword>
<dbReference type="PANTHER" id="PTHR46910:SF3">
    <property type="entry name" value="HALOTOLERANCE PROTEIN 9-RELATED"/>
    <property type="match status" value="1"/>
</dbReference>
<dbReference type="Pfam" id="PF00172">
    <property type="entry name" value="Zn_clus"/>
    <property type="match status" value="1"/>
</dbReference>
<feature type="compositionally biased region" description="Polar residues" evidence="5">
    <location>
        <begin position="289"/>
        <end position="302"/>
    </location>
</feature>
<dbReference type="PANTHER" id="PTHR46910">
    <property type="entry name" value="TRANSCRIPTION FACTOR PDR1"/>
    <property type="match status" value="1"/>
</dbReference>
<sequence length="456" mass="50426">MSFVNSPQHLYEDLQHLRQYNGSNLHYVNHDQTSHTEHGRNYDQRNPLYAHNQHAVNQAHELYSTELYYHGTSLSLLNHPEANNHPWLSHPQNNRLDYMSSAASPVYHFPTHLNSSRHAAVTGVQAASQTIFQNAGPTHSDLYPGTQHTLAGSLDPTTGVFYRTPEHPRLRTAQACEKCRTRKAKCSGEHPSCKRCLNRGLVCEYAKEGRVRGPNKPKPKLPLQPEMSSPLVGQNQSSSSLELKNTISSTVAACPPRRYVSPSILPPSMSASLPSPSSPCSTGYDGLQSPISPTGTSTPDSTVGSHCFPDPNSSCGGRPEQRFPSSLRHSCNGYGPNSPMSNLPATSFRTMAQTLPQRPYSRPSSVFQSSNVEHPTAEMISSSRFSTFDHAEKSAQEIANFRGVSLAEYSQKVPGFEDVAYYPREGASAQRSRSYDFPDFCPDEGLELRYVNPDTY</sequence>
<feature type="region of interest" description="Disordered" evidence="5">
    <location>
        <begin position="269"/>
        <end position="302"/>
    </location>
</feature>
<proteinExistence type="predicted"/>
<evidence type="ECO:0000259" key="6">
    <source>
        <dbReference type="PROSITE" id="PS50048"/>
    </source>
</evidence>
<dbReference type="SUPFAM" id="SSF57701">
    <property type="entry name" value="Zn2/Cys6 DNA-binding domain"/>
    <property type="match status" value="1"/>
</dbReference>
<dbReference type="PRINTS" id="PR00755">
    <property type="entry name" value="AFLATOXINBRP"/>
</dbReference>
<comment type="subcellular location">
    <subcellularLocation>
        <location evidence="1">Nucleus</location>
    </subcellularLocation>
</comment>
<evidence type="ECO:0000256" key="4">
    <source>
        <dbReference type="ARBA" id="ARBA00023242"/>
    </source>
</evidence>
<dbReference type="InterPro" id="IPR001138">
    <property type="entry name" value="Zn2Cys6_DnaBD"/>
</dbReference>
<keyword evidence="2" id="KW-0479">Metal-binding</keyword>
<protein>
    <recommendedName>
        <fullName evidence="6">Zn(2)-C6 fungal-type domain-containing protein</fullName>
    </recommendedName>
</protein>
<dbReference type="CDD" id="cd00067">
    <property type="entry name" value="GAL4"/>
    <property type="match status" value="1"/>
</dbReference>
<evidence type="ECO:0000313" key="7">
    <source>
        <dbReference type="EMBL" id="KAJ3991219.1"/>
    </source>
</evidence>
<dbReference type="InterPro" id="IPR050987">
    <property type="entry name" value="AtrR-like"/>
</dbReference>
<dbReference type="SMART" id="SM00066">
    <property type="entry name" value="GAL4"/>
    <property type="match status" value="1"/>
</dbReference>
<dbReference type="PROSITE" id="PS50048">
    <property type="entry name" value="ZN2_CY6_FUNGAL_2"/>
    <property type="match status" value="1"/>
</dbReference>
<evidence type="ECO:0000256" key="3">
    <source>
        <dbReference type="ARBA" id="ARBA00023125"/>
    </source>
</evidence>
<dbReference type="PROSITE" id="PS00463">
    <property type="entry name" value="ZN2_CY6_FUNGAL_1"/>
    <property type="match status" value="1"/>
</dbReference>
<keyword evidence="3" id="KW-0238">DNA-binding</keyword>
<dbReference type="InterPro" id="IPR036864">
    <property type="entry name" value="Zn2-C6_fun-type_DNA-bd_sf"/>
</dbReference>
<feature type="compositionally biased region" description="Low complexity" evidence="5">
    <location>
        <begin position="269"/>
        <end position="281"/>
    </location>
</feature>
<evidence type="ECO:0000256" key="1">
    <source>
        <dbReference type="ARBA" id="ARBA00004123"/>
    </source>
</evidence>
<feature type="domain" description="Zn(2)-C6 fungal-type" evidence="6">
    <location>
        <begin position="175"/>
        <end position="205"/>
    </location>
</feature>